<dbReference type="HOGENOM" id="CLU_022511_0_0_1"/>
<dbReference type="AlphaFoldDB" id="R7UIG4"/>
<dbReference type="GO" id="GO:0007005">
    <property type="term" value="P:mitochondrion organization"/>
    <property type="evidence" value="ECO:0007669"/>
    <property type="project" value="InterPro"/>
</dbReference>
<evidence type="ECO:0000256" key="3">
    <source>
        <dbReference type="ARBA" id="ARBA00023128"/>
    </source>
</evidence>
<evidence type="ECO:0000259" key="5">
    <source>
        <dbReference type="Pfam" id="PF10644"/>
    </source>
</evidence>
<evidence type="ECO:0000259" key="6">
    <source>
        <dbReference type="Pfam" id="PF14881"/>
    </source>
</evidence>
<reference evidence="8" key="3">
    <citation type="submission" date="2015-06" db="UniProtKB">
        <authorList>
            <consortium name="EnsemblMetazoa"/>
        </authorList>
    </citation>
    <scope>IDENTIFICATION</scope>
</reference>
<dbReference type="Gene3D" id="3.40.50.1440">
    <property type="entry name" value="Tubulin/FtsZ, GTPase domain"/>
    <property type="match status" value="1"/>
</dbReference>
<proteinExistence type="inferred from homology"/>
<feature type="region of interest" description="Disordered" evidence="4">
    <location>
        <begin position="124"/>
        <end position="151"/>
    </location>
</feature>
<evidence type="ECO:0000256" key="2">
    <source>
        <dbReference type="ARBA" id="ARBA00008507"/>
    </source>
</evidence>
<keyword evidence="9" id="KW-1185">Reference proteome</keyword>
<dbReference type="OMA" id="RMAAYGC"/>
<dbReference type="Pfam" id="PF14881">
    <property type="entry name" value="Tubulin_3"/>
    <property type="match status" value="1"/>
</dbReference>
<evidence type="ECO:0000313" key="9">
    <source>
        <dbReference type="Proteomes" id="UP000014760"/>
    </source>
</evidence>
<dbReference type="EMBL" id="AMQN01007616">
    <property type="status" value="NOT_ANNOTATED_CDS"/>
    <property type="molecule type" value="Genomic_DNA"/>
</dbReference>
<evidence type="ECO:0008006" key="10">
    <source>
        <dbReference type="Google" id="ProtNLM"/>
    </source>
</evidence>
<dbReference type="FunCoup" id="R7UIG4">
    <property type="interactions" value="1087"/>
</dbReference>
<keyword evidence="3" id="KW-0496">Mitochondrion</keyword>
<dbReference type="PANTHER" id="PTHR13391:SF0">
    <property type="entry name" value="PROTEIN MISATO HOMOLOG 1"/>
    <property type="match status" value="1"/>
</dbReference>
<dbReference type="OrthoDB" id="271881at2759"/>
<dbReference type="InterPro" id="IPR049942">
    <property type="entry name" value="DML1/Misato"/>
</dbReference>
<dbReference type="EnsemblMetazoa" id="CapteT160708">
    <property type="protein sequence ID" value="CapteP160708"/>
    <property type="gene ID" value="CapteG160708"/>
</dbReference>
<dbReference type="CDD" id="cd06060">
    <property type="entry name" value="misato"/>
    <property type="match status" value="1"/>
</dbReference>
<dbReference type="Proteomes" id="UP000014760">
    <property type="component" value="Unassembled WGS sequence"/>
</dbReference>
<dbReference type="Pfam" id="PF10644">
    <property type="entry name" value="Misat_Tub_SegII"/>
    <property type="match status" value="1"/>
</dbReference>
<dbReference type="InterPro" id="IPR019605">
    <property type="entry name" value="Misato_II_tubulin-like"/>
</dbReference>
<name>R7UIG4_CAPTE</name>
<feature type="domain" description="DML1/Misato tubulin" evidence="6">
    <location>
        <begin position="158"/>
        <end position="343"/>
    </location>
</feature>
<comment type="subcellular location">
    <subcellularLocation>
        <location evidence="1">Mitochondrion</location>
    </subcellularLocation>
</comment>
<dbReference type="SUPFAM" id="SSF52490">
    <property type="entry name" value="Tubulin nucleotide-binding domain-like"/>
    <property type="match status" value="1"/>
</dbReference>
<reference evidence="9" key="1">
    <citation type="submission" date="2012-12" db="EMBL/GenBank/DDBJ databases">
        <authorList>
            <person name="Hellsten U."/>
            <person name="Grimwood J."/>
            <person name="Chapman J.A."/>
            <person name="Shapiro H."/>
            <person name="Aerts A."/>
            <person name="Otillar R.P."/>
            <person name="Terry A.Y."/>
            <person name="Boore J.L."/>
            <person name="Simakov O."/>
            <person name="Marletaz F."/>
            <person name="Cho S.-J."/>
            <person name="Edsinger-Gonzales E."/>
            <person name="Havlak P."/>
            <person name="Kuo D.-H."/>
            <person name="Larsson T."/>
            <person name="Lv J."/>
            <person name="Arendt D."/>
            <person name="Savage R."/>
            <person name="Osoegawa K."/>
            <person name="de Jong P."/>
            <person name="Lindberg D.R."/>
            <person name="Seaver E.C."/>
            <person name="Weisblat D.A."/>
            <person name="Putnam N.H."/>
            <person name="Grigoriev I.V."/>
            <person name="Rokhsar D.S."/>
        </authorList>
    </citation>
    <scope>NUCLEOTIDE SEQUENCE</scope>
    <source>
        <strain evidence="9">I ESC-2004</strain>
    </source>
</reference>
<comment type="similarity">
    <text evidence="2">Belongs to the misato family.</text>
</comment>
<dbReference type="EMBL" id="AMQN01007614">
    <property type="status" value="NOT_ANNOTATED_CDS"/>
    <property type="molecule type" value="Genomic_DNA"/>
</dbReference>
<dbReference type="PANTHER" id="PTHR13391">
    <property type="entry name" value="MITOCHONDRIAL DISTRIBUTION REGULATOR MISATO"/>
    <property type="match status" value="1"/>
</dbReference>
<dbReference type="GO" id="GO:0005739">
    <property type="term" value="C:mitochondrion"/>
    <property type="evidence" value="ECO:0007669"/>
    <property type="project" value="UniProtKB-SubCell"/>
</dbReference>
<reference evidence="7 9" key="2">
    <citation type="journal article" date="2013" name="Nature">
        <title>Insights into bilaterian evolution from three spiralian genomes.</title>
        <authorList>
            <person name="Simakov O."/>
            <person name="Marletaz F."/>
            <person name="Cho S.J."/>
            <person name="Edsinger-Gonzales E."/>
            <person name="Havlak P."/>
            <person name="Hellsten U."/>
            <person name="Kuo D.H."/>
            <person name="Larsson T."/>
            <person name="Lv J."/>
            <person name="Arendt D."/>
            <person name="Savage R."/>
            <person name="Osoegawa K."/>
            <person name="de Jong P."/>
            <person name="Grimwood J."/>
            <person name="Chapman J.A."/>
            <person name="Shapiro H."/>
            <person name="Aerts A."/>
            <person name="Otillar R.P."/>
            <person name="Terry A.Y."/>
            <person name="Boore J.L."/>
            <person name="Grigoriev I.V."/>
            <person name="Lindberg D.R."/>
            <person name="Seaver E.C."/>
            <person name="Weisblat D.A."/>
            <person name="Putnam N.H."/>
            <person name="Rokhsar D.S."/>
        </authorList>
    </citation>
    <scope>NUCLEOTIDE SEQUENCE</scope>
    <source>
        <strain evidence="7 9">I ESC-2004</strain>
    </source>
</reference>
<dbReference type="InterPro" id="IPR036525">
    <property type="entry name" value="Tubulin/FtsZ_GTPase_sf"/>
</dbReference>
<evidence type="ECO:0000256" key="1">
    <source>
        <dbReference type="ARBA" id="ARBA00004173"/>
    </source>
</evidence>
<evidence type="ECO:0000256" key="4">
    <source>
        <dbReference type="SAM" id="MobiDB-lite"/>
    </source>
</evidence>
<evidence type="ECO:0000313" key="7">
    <source>
        <dbReference type="EMBL" id="ELU05985.1"/>
    </source>
</evidence>
<dbReference type="InterPro" id="IPR029209">
    <property type="entry name" value="DML1/Misato_tubulin"/>
</dbReference>
<evidence type="ECO:0000313" key="8">
    <source>
        <dbReference type="EnsemblMetazoa" id="CapteP160708"/>
    </source>
</evidence>
<dbReference type="STRING" id="283909.R7UIG4"/>
<feature type="domain" description="Misato Segment II tubulin-like" evidence="5">
    <location>
        <begin position="6"/>
        <end position="119"/>
    </location>
</feature>
<protein>
    <recommendedName>
        <fullName evidence="10">Protein misato homolog 1</fullName>
    </recommendedName>
</protein>
<gene>
    <name evidence="7" type="ORF">CAPTEDRAFT_160708</name>
</gene>
<organism evidence="7">
    <name type="scientific">Capitella teleta</name>
    <name type="common">Polychaete worm</name>
    <dbReference type="NCBI Taxonomy" id="283909"/>
    <lineage>
        <taxon>Eukaryota</taxon>
        <taxon>Metazoa</taxon>
        <taxon>Spiralia</taxon>
        <taxon>Lophotrochozoa</taxon>
        <taxon>Annelida</taxon>
        <taxon>Polychaeta</taxon>
        <taxon>Sedentaria</taxon>
        <taxon>Scolecida</taxon>
        <taxon>Capitellidae</taxon>
        <taxon>Capitella</taxon>
    </lineage>
</organism>
<dbReference type="EMBL" id="KB301027">
    <property type="protein sequence ID" value="ELU05985.1"/>
    <property type="molecule type" value="Genomic_DNA"/>
</dbReference>
<dbReference type="EMBL" id="AMQN01007615">
    <property type="status" value="NOT_ANNOTATED_CDS"/>
    <property type="molecule type" value="Genomic_DNA"/>
</dbReference>
<accession>R7UIG4</accession>
<sequence>MAGSCREIVTLQLGHYSNFIGTHWWNIQDSSFAYNPNAVATNEINHDVLFREGCNPSGEVTYTPRLLLFDLKGSLNTLKQNGQLYDVPDAAEDLQWGSDVTMHKAETLPKNDYLQDLEKLDSYEVDERDEGGDKEDQVKEPSSNQPPMFGKRLHHLDDQVRVWSDFLRLHLHPKTVHVVQQYWHDSDSEIFDVHNLGESVVNDHHTHNEIEDRLHFFLEECDNLQGLHILCDPGNGFGGMAAKLAEELSDEFASKSIVVIPAHEPEYTKKPQSESAVSLVSNMLSYSSLLEHASAVIPLSVSPCLFTPSFSNPFPHLSPKFNLAYHSSAVLACAVESLSLPYRRLGPDSCLMPHLTEALTPAGRKLLNLQMALPFPGQPDVLFDETLSGLGDRLPWRSLTPYCHRNQEVDGGQSVVFQGVELHSGTQSCEKSLLEYLQKINSSPSAVTTLKKACNVTEPFPHFFNTEVSSKGLLSAVHRDSNTGVESVPLLTSLQSSSGVSAILDQMLQRTKKVELRKLHRCEKAGLDEDAFKECVVRLQSLHEEYSL</sequence>
<feature type="compositionally biased region" description="Acidic residues" evidence="4">
    <location>
        <begin position="124"/>
        <end position="133"/>
    </location>
</feature>